<sequence length="183" mass="20121">MSRLFFLRVFGWLSGDRLRETISIHTGEVLSRALLYWAEVILSLLEEQERKRHPFRCLLPLHLEDLTLMIFGSVPSGALIARSGTNLWLSPIHAGPSTLLLGGILGYIGTGKDTGRSCAFPTLARKRCETRFFNHYFSSTLNSVLSGSRSGGSLFAVAGATGGSGSRLRTSESFDPKHQNIDH</sequence>
<dbReference type="Proteomes" id="UP001386955">
    <property type="component" value="Unassembled WGS sequence"/>
</dbReference>
<reference evidence="2 3" key="1">
    <citation type="submission" date="2024-01" db="EMBL/GenBank/DDBJ databases">
        <title>The genomes of 5 underutilized Papilionoideae crops provide insights into root nodulation and disease resistanc.</title>
        <authorList>
            <person name="Jiang F."/>
        </authorList>
    </citation>
    <scope>NUCLEOTIDE SEQUENCE [LARGE SCALE GENOMIC DNA]</scope>
    <source>
        <strain evidence="2">DUOXIRENSHENG_FW03</strain>
        <tissue evidence="2">Leaves</tissue>
    </source>
</reference>
<evidence type="ECO:0000256" key="1">
    <source>
        <dbReference type="SAM" id="MobiDB-lite"/>
    </source>
</evidence>
<evidence type="ECO:0000313" key="2">
    <source>
        <dbReference type="EMBL" id="KAK7371229.1"/>
    </source>
</evidence>
<feature type="region of interest" description="Disordered" evidence="1">
    <location>
        <begin position="160"/>
        <end position="183"/>
    </location>
</feature>
<gene>
    <name evidence="2" type="ORF">VNO78_36745</name>
</gene>
<dbReference type="EMBL" id="JAYMYS010000119">
    <property type="protein sequence ID" value="KAK7371229.1"/>
    <property type="molecule type" value="Genomic_DNA"/>
</dbReference>
<proteinExistence type="predicted"/>
<evidence type="ECO:0000313" key="3">
    <source>
        <dbReference type="Proteomes" id="UP001386955"/>
    </source>
</evidence>
<dbReference type="AlphaFoldDB" id="A0AAN9NIQ2"/>
<accession>A0AAN9NIQ2</accession>
<keyword evidence="3" id="KW-1185">Reference proteome</keyword>
<organism evidence="2 3">
    <name type="scientific">Psophocarpus tetragonolobus</name>
    <name type="common">Winged bean</name>
    <name type="synonym">Dolichos tetragonolobus</name>
    <dbReference type="NCBI Taxonomy" id="3891"/>
    <lineage>
        <taxon>Eukaryota</taxon>
        <taxon>Viridiplantae</taxon>
        <taxon>Streptophyta</taxon>
        <taxon>Embryophyta</taxon>
        <taxon>Tracheophyta</taxon>
        <taxon>Spermatophyta</taxon>
        <taxon>Magnoliopsida</taxon>
        <taxon>eudicotyledons</taxon>
        <taxon>Gunneridae</taxon>
        <taxon>Pentapetalae</taxon>
        <taxon>rosids</taxon>
        <taxon>fabids</taxon>
        <taxon>Fabales</taxon>
        <taxon>Fabaceae</taxon>
        <taxon>Papilionoideae</taxon>
        <taxon>50 kb inversion clade</taxon>
        <taxon>NPAAA clade</taxon>
        <taxon>indigoferoid/millettioid clade</taxon>
        <taxon>Phaseoleae</taxon>
        <taxon>Psophocarpus</taxon>
    </lineage>
</organism>
<name>A0AAN9NIQ2_PSOTE</name>
<feature type="compositionally biased region" description="Basic and acidic residues" evidence="1">
    <location>
        <begin position="169"/>
        <end position="183"/>
    </location>
</feature>
<protein>
    <submittedName>
        <fullName evidence="2">Uncharacterized protein</fullName>
    </submittedName>
</protein>
<comment type="caution">
    <text evidence="2">The sequence shown here is derived from an EMBL/GenBank/DDBJ whole genome shotgun (WGS) entry which is preliminary data.</text>
</comment>